<accession>A0A7M3MIL6</accession>
<evidence type="ECO:0000313" key="8">
    <source>
        <dbReference type="Proteomes" id="UP000448292"/>
    </source>
</evidence>
<sequence length="196" mass="20774">MEGKILSFVLFLLVMTGTPGPGNMAMLAIGQTSGFVSAVPFLIGATMGFAAVNALVACGLGEAFSIWPTTAQILRVLGGLYILYLAVKILRMQAAPPDHARRLRLFEGMLIHPLSPKSWAMSVAAYSQFMPTGNVGPEVGAVFVFAFLVFQVTFHSLWCAAGAGIYAMLKNNRARLAINSCLVALMLGATLYALAA</sequence>
<evidence type="ECO:0000256" key="5">
    <source>
        <dbReference type="ARBA" id="ARBA00023136"/>
    </source>
</evidence>
<dbReference type="GO" id="GO:0015171">
    <property type="term" value="F:amino acid transmembrane transporter activity"/>
    <property type="evidence" value="ECO:0007669"/>
    <property type="project" value="TreeGrafter"/>
</dbReference>
<keyword evidence="5 6" id="KW-0472">Membrane</keyword>
<name>A0A7M3MIL6_9BACT</name>
<dbReference type="EMBL" id="QMIE01000002">
    <property type="protein sequence ID" value="TVM19523.1"/>
    <property type="molecule type" value="Genomic_DNA"/>
</dbReference>
<feature type="transmembrane region" description="Helical" evidence="6">
    <location>
        <begin position="73"/>
        <end position="90"/>
    </location>
</feature>
<comment type="subcellular location">
    <subcellularLocation>
        <location evidence="1">Cell membrane</location>
        <topology evidence="1">Multi-pass membrane protein</topology>
    </subcellularLocation>
</comment>
<keyword evidence="2" id="KW-1003">Cell membrane</keyword>
<protein>
    <submittedName>
        <fullName evidence="7">LysE family translocator</fullName>
    </submittedName>
</protein>
<dbReference type="OrthoDB" id="9804822at2"/>
<dbReference type="GO" id="GO:0005886">
    <property type="term" value="C:plasma membrane"/>
    <property type="evidence" value="ECO:0007669"/>
    <property type="project" value="UniProtKB-SubCell"/>
</dbReference>
<proteinExistence type="predicted"/>
<dbReference type="RefSeq" id="WP_144301883.1">
    <property type="nucleotide sequence ID" value="NZ_QMIE01000002.1"/>
</dbReference>
<feature type="transmembrane region" description="Helical" evidence="6">
    <location>
        <begin position="139"/>
        <end position="169"/>
    </location>
</feature>
<dbReference type="PANTHER" id="PTHR30086:SF20">
    <property type="entry name" value="ARGININE EXPORTER PROTEIN ARGO-RELATED"/>
    <property type="match status" value="1"/>
</dbReference>
<keyword evidence="4 6" id="KW-1133">Transmembrane helix</keyword>
<organism evidence="7 8">
    <name type="scientific">Oceanidesulfovibrio indonesiensis</name>
    <dbReference type="NCBI Taxonomy" id="54767"/>
    <lineage>
        <taxon>Bacteria</taxon>
        <taxon>Pseudomonadati</taxon>
        <taxon>Thermodesulfobacteriota</taxon>
        <taxon>Desulfovibrionia</taxon>
        <taxon>Desulfovibrionales</taxon>
        <taxon>Desulfovibrionaceae</taxon>
        <taxon>Oceanidesulfovibrio</taxon>
    </lineage>
</organism>
<dbReference type="InterPro" id="IPR001123">
    <property type="entry name" value="LeuE-type"/>
</dbReference>
<evidence type="ECO:0000313" key="7">
    <source>
        <dbReference type="EMBL" id="TVM19523.1"/>
    </source>
</evidence>
<feature type="transmembrane region" description="Helical" evidence="6">
    <location>
        <begin position="176"/>
        <end position="195"/>
    </location>
</feature>
<dbReference type="AlphaFoldDB" id="A0A7M3MIL6"/>
<evidence type="ECO:0000256" key="2">
    <source>
        <dbReference type="ARBA" id="ARBA00022475"/>
    </source>
</evidence>
<evidence type="ECO:0000256" key="6">
    <source>
        <dbReference type="SAM" id="Phobius"/>
    </source>
</evidence>
<dbReference type="Pfam" id="PF01810">
    <property type="entry name" value="LysE"/>
    <property type="match status" value="1"/>
</dbReference>
<gene>
    <name evidence="7" type="ORF">DPQ33_03965</name>
</gene>
<dbReference type="PANTHER" id="PTHR30086">
    <property type="entry name" value="ARGININE EXPORTER PROTEIN ARGO"/>
    <property type="match status" value="1"/>
</dbReference>
<comment type="caution">
    <text evidence="7">The sequence shown here is derived from an EMBL/GenBank/DDBJ whole genome shotgun (WGS) entry which is preliminary data.</text>
</comment>
<keyword evidence="8" id="KW-1185">Reference proteome</keyword>
<feature type="transmembrane region" description="Helical" evidence="6">
    <location>
        <begin position="34"/>
        <end position="61"/>
    </location>
</feature>
<reference evidence="7 8" key="1">
    <citation type="submission" date="2018-06" db="EMBL/GenBank/DDBJ databases">
        <title>Complete genome of Desulfovibrio indonesiensis P37SLT.</title>
        <authorList>
            <person name="Crispim J.S."/>
            <person name="Vidigal P.M.P."/>
            <person name="Silva L.C.F."/>
            <person name="Laguardia C.N."/>
            <person name="Araujo L.C."/>
            <person name="Dias R.S."/>
            <person name="Sousa M.P."/>
            <person name="Paula S.O."/>
            <person name="Silva C."/>
        </authorList>
    </citation>
    <scope>NUCLEOTIDE SEQUENCE [LARGE SCALE GENOMIC DNA]</scope>
    <source>
        <strain evidence="7 8">P37SLT</strain>
    </source>
</reference>
<evidence type="ECO:0000256" key="3">
    <source>
        <dbReference type="ARBA" id="ARBA00022692"/>
    </source>
</evidence>
<dbReference type="Proteomes" id="UP000448292">
    <property type="component" value="Unassembled WGS sequence"/>
</dbReference>
<evidence type="ECO:0000256" key="4">
    <source>
        <dbReference type="ARBA" id="ARBA00022989"/>
    </source>
</evidence>
<evidence type="ECO:0000256" key="1">
    <source>
        <dbReference type="ARBA" id="ARBA00004651"/>
    </source>
</evidence>
<keyword evidence="3 6" id="KW-0812">Transmembrane</keyword>